<dbReference type="Gene3D" id="3.40.630.70">
    <property type="entry name" value="Leucyl/phenylalanyl-tRNA-protein transferase, C-terminal domain"/>
    <property type="match status" value="1"/>
</dbReference>
<dbReference type="Proteomes" id="UP000268727">
    <property type="component" value="Unassembled WGS sequence"/>
</dbReference>
<reference evidence="5 6" key="1">
    <citation type="submission" date="2018-11" db="EMBL/GenBank/DDBJ databases">
        <title>Sequencing the genomes of 1000 actinobacteria strains.</title>
        <authorList>
            <person name="Klenk H.-P."/>
        </authorList>
    </citation>
    <scope>NUCLEOTIDE SEQUENCE [LARGE SCALE GENOMIC DNA]</scope>
    <source>
        <strain evidence="5 6">DSM 44231</strain>
    </source>
</reference>
<dbReference type="Gene3D" id="3.30.70.3550">
    <property type="entry name" value="Leucyl/phenylalanyl-tRNA-protein transferase, N-terminal domain"/>
    <property type="match status" value="1"/>
</dbReference>
<keyword evidence="6" id="KW-1185">Reference proteome</keyword>
<dbReference type="HAMAP" id="MF_00688">
    <property type="entry name" value="Leu_Phe_trans"/>
    <property type="match status" value="1"/>
</dbReference>
<comment type="catalytic activity">
    <reaction evidence="4">
        <text>L-phenylalanyl-tRNA(Phe) + an N-terminal L-alpha-aminoacyl-[protein] = an N-terminal L-phenylalanyl-L-alpha-aminoacyl-[protein] + tRNA(Phe)</text>
        <dbReference type="Rhea" id="RHEA:43632"/>
        <dbReference type="Rhea" id="RHEA-COMP:9668"/>
        <dbReference type="Rhea" id="RHEA-COMP:9699"/>
        <dbReference type="Rhea" id="RHEA-COMP:10636"/>
        <dbReference type="Rhea" id="RHEA-COMP:10637"/>
        <dbReference type="ChEBI" id="CHEBI:78442"/>
        <dbReference type="ChEBI" id="CHEBI:78531"/>
        <dbReference type="ChEBI" id="CHEBI:78597"/>
        <dbReference type="ChEBI" id="CHEBI:83561"/>
        <dbReference type="EC" id="2.3.2.6"/>
    </reaction>
</comment>
<organism evidence="5 6">
    <name type="scientific">Saccharothrix texasensis</name>
    <dbReference type="NCBI Taxonomy" id="103734"/>
    <lineage>
        <taxon>Bacteria</taxon>
        <taxon>Bacillati</taxon>
        <taxon>Actinomycetota</taxon>
        <taxon>Actinomycetes</taxon>
        <taxon>Pseudonocardiales</taxon>
        <taxon>Pseudonocardiaceae</taxon>
        <taxon>Saccharothrix</taxon>
    </lineage>
</organism>
<name>A0A3N1H4D0_9PSEU</name>
<comment type="catalytic activity">
    <reaction evidence="4">
        <text>N-terminal L-arginyl-[protein] + L-leucyl-tRNA(Leu) = N-terminal L-leucyl-L-arginyl-[protein] + tRNA(Leu) + H(+)</text>
        <dbReference type="Rhea" id="RHEA:50416"/>
        <dbReference type="Rhea" id="RHEA-COMP:9613"/>
        <dbReference type="Rhea" id="RHEA-COMP:9622"/>
        <dbReference type="Rhea" id="RHEA-COMP:12672"/>
        <dbReference type="Rhea" id="RHEA-COMP:12673"/>
        <dbReference type="ChEBI" id="CHEBI:15378"/>
        <dbReference type="ChEBI" id="CHEBI:64719"/>
        <dbReference type="ChEBI" id="CHEBI:78442"/>
        <dbReference type="ChEBI" id="CHEBI:78494"/>
        <dbReference type="ChEBI" id="CHEBI:133044"/>
        <dbReference type="EC" id="2.3.2.6"/>
    </reaction>
</comment>
<proteinExistence type="inferred from homology"/>
<dbReference type="EMBL" id="RJKM01000001">
    <property type="protein sequence ID" value="ROP37266.1"/>
    <property type="molecule type" value="Genomic_DNA"/>
</dbReference>
<comment type="similarity">
    <text evidence="4">Belongs to the L/F-transferase family.</text>
</comment>
<evidence type="ECO:0000256" key="4">
    <source>
        <dbReference type="HAMAP-Rule" id="MF_00688"/>
    </source>
</evidence>
<dbReference type="GO" id="GO:0005737">
    <property type="term" value="C:cytoplasm"/>
    <property type="evidence" value="ECO:0007669"/>
    <property type="project" value="UniProtKB-SubCell"/>
</dbReference>
<dbReference type="PANTHER" id="PTHR30098">
    <property type="entry name" value="LEUCYL/PHENYLALANYL-TRNA--PROTEIN TRANSFERASE"/>
    <property type="match status" value="1"/>
</dbReference>
<accession>A0A3N1H4D0</accession>
<dbReference type="InterPro" id="IPR004616">
    <property type="entry name" value="Leu/Phe-tRNA_Trfase"/>
</dbReference>
<evidence type="ECO:0000256" key="2">
    <source>
        <dbReference type="ARBA" id="ARBA00022679"/>
    </source>
</evidence>
<keyword evidence="2 4" id="KW-0808">Transferase</keyword>
<dbReference type="AlphaFoldDB" id="A0A3N1H4D0"/>
<dbReference type="GO" id="GO:0030163">
    <property type="term" value="P:protein catabolic process"/>
    <property type="evidence" value="ECO:0007669"/>
    <property type="project" value="UniProtKB-UniRule"/>
</dbReference>
<comment type="catalytic activity">
    <reaction evidence="4">
        <text>N-terminal L-lysyl-[protein] + L-leucyl-tRNA(Leu) = N-terminal L-leucyl-L-lysyl-[protein] + tRNA(Leu) + H(+)</text>
        <dbReference type="Rhea" id="RHEA:12340"/>
        <dbReference type="Rhea" id="RHEA-COMP:9613"/>
        <dbReference type="Rhea" id="RHEA-COMP:9622"/>
        <dbReference type="Rhea" id="RHEA-COMP:12670"/>
        <dbReference type="Rhea" id="RHEA-COMP:12671"/>
        <dbReference type="ChEBI" id="CHEBI:15378"/>
        <dbReference type="ChEBI" id="CHEBI:65249"/>
        <dbReference type="ChEBI" id="CHEBI:78442"/>
        <dbReference type="ChEBI" id="CHEBI:78494"/>
        <dbReference type="ChEBI" id="CHEBI:133043"/>
        <dbReference type="EC" id="2.3.2.6"/>
    </reaction>
</comment>
<comment type="caution">
    <text evidence="5">The sequence shown here is derived from an EMBL/GenBank/DDBJ whole genome shotgun (WGS) entry which is preliminary data.</text>
</comment>
<evidence type="ECO:0000256" key="3">
    <source>
        <dbReference type="ARBA" id="ARBA00023315"/>
    </source>
</evidence>
<comment type="function">
    <text evidence="4">Functions in the N-end rule pathway of protein degradation where it conjugates Leu, Phe and, less efficiently, Met from aminoacyl-tRNAs to the N-termini of proteins containing an N-terminal arginine or lysine.</text>
</comment>
<sequence length="264" mass="28441">MSAMTNRLPTHHATTWGLLDLTGAPSEGPVAFRDELSPTALFDAYRHGLFPFPASSPEQRFVHEIVSEADVAAGLIQVFDGGDPYSVAWCSPDPRPVIFAASARIQRSLRQQLRNKVVWTTTLDRAFERVVEQCRADRESQWLTDDLVNGVIGLREAGHAHSVEVWEGEELVGGTFGVLVGGVFSADSQFTRRSGAGKVAVFDLMRRLADAGGIAVDAQHDGAHARLLGAAPIPRADYLALLREHAGDPVVLSTDALPAARLAA</sequence>
<dbReference type="InterPro" id="IPR042203">
    <property type="entry name" value="Leu/Phe-tRNA_Trfase_C"/>
</dbReference>
<comment type="subcellular location">
    <subcellularLocation>
        <location evidence="4">Cytoplasm</location>
    </subcellularLocation>
</comment>
<evidence type="ECO:0000313" key="6">
    <source>
        <dbReference type="Proteomes" id="UP000268727"/>
    </source>
</evidence>
<protein>
    <recommendedName>
        <fullName evidence="4">Leucyl/phenylalanyl-tRNA--protein transferase</fullName>
        <ecNumber evidence="4">2.3.2.6</ecNumber>
    </recommendedName>
    <alternativeName>
        <fullName evidence="4">L/F-transferase</fullName>
    </alternativeName>
    <alternativeName>
        <fullName evidence="4">Leucyltransferase</fullName>
    </alternativeName>
    <alternativeName>
        <fullName evidence="4">Phenyalanyltransferase</fullName>
    </alternativeName>
</protein>
<dbReference type="Pfam" id="PF03588">
    <property type="entry name" value="Leu_Phe_trans"/>
    <property type="match status" value="1"/>
</dbReference>
<keyword evidence="3 4" id="KW-0012">Acyltransferase</keyword>
<dbReference type="InterPro" id="IPR042221">
    <property type="entry name" value="Leu/Phe-tRNA_Trfase_N"/>
</dbReference>
<dbReference type="InterPro" id="IPR016181">
    <property type="entry name" value="Acyl_CoA_acyltransferase"/>
</dbReference>
<evidence type="ECO:0000256" key="1">
    <source>
        <dbReference type="ARBA" id="ARBA00022490"/>
    </source>
</evidence>
<evidence type="ECO:0000313" key="5">
    <source>
        <dbReference type="EMBL" id="ROP37266.1"/>
    </source>
</evidence>
<dbReference type="PANTHER" id="PTHR30098:SF2">
    <property type="entry name" value="LEUCYL_PHENYLALANYL-TRNA--PROTEIN TRANSFERASE"/>
    <property type="match status" value="1"/>
</dbReference>
<keyword evidence="1 4" id="KW-0963">Cytoplasm</keyword>
<dbReference type="GO" id="GO:0008914">
    <property type="term" value="F:leucyl-tRNA--protein transferase activity"/>
    <property type="evidence" value="ECO:0007669"/>
    <property type="project" value="UniProtKB-UniRule"/>
</dbReference>
<dbReference type="SUPFAM" id="SSF55729">
    <property type="entry name" value="Acyl-CoA N-acyltransferases (Nat)"/>
    <property type="match status" value="1"/>
</dbReference>
<gene>
    <name evidence="4" type="primary">aat</name>
    <name evidence="5" type="ORF">EDD40_2568</name>
</gene>
<dbReference type="EC" id="2.3.2.6" evidence="4"/>